<keyword evidence="1" id="KW-0472">Membrane</keyword>
<comment type="caution">
    <text evidence="2">The sequence shown here is derived from an EMBL/GenBank/DDBJ whole genome shotgun (WGS) entry which is preliminary data.</text>
</comment>
<dbReference type="EMBL" id="JACHIB010000018">
    <property type="protein sequence ID" value="MBB6084891.1"/>
    <property type="molecule type" value="Genomic_DNA"/>
</dbReference>
<sequence length="108" mass="11790">MNTIVSPLWAHGLLLGLSWAGFACLALAMERHQRDVFGRLLRTAARRRLRFAGWCLLGAALWRAVAGMGWGFGLAAYSGHTSLAAGLVCLGLVAWNRRGWRWPGGGDR</sequence>
<evidence type="ECO:0000313" key="2">
    <source>
        <dbReference type="EMBL" id="MBB6084891.1"/>
    </source>
</evidence>
<gene>
    <name evidence="2" type="ORF">HNR28_002939</name>
</gene>
<evidence type="ECO:0000256" key="1">
    <source>
        <dbReference type="SAM" id="Phobius"/>
    </source>
</evidence>
<dbReference type="Proteomes" id="UP000541136">
    <property type="component" value="Unassembled WGS sequence"/>
</dbReference>
<evidence type="ECO:0000313" key="3">
    <source>
        <dbReference type="Proteomes" id="UP000541136"/>
    </source>
</evidence>
<keyword evidence="1" id="KW-1133">Transmembrane helix</keyword>
<dbReference type="AlphaFoldDB" id="A0A7W9WPI9"/>
<organism evidence="2 3">
    <name type="scientific">Castellaniella defragrans</name>
    <name type="common">Alcaligenes defragrans</name>
    <dbReference type="NCBI Taxonomy" id="75697"/>
    <lineage>
        <taxon>Bacteria</taxon>
        <taxon>Pseudomonadati</taxon>
        <taxon>Pseudomonadota</taxon>
        <taxon>Betaproteobacteria</taxon>
        <taxon>Burkholderiales</taxon>
        <taxon>Alcaligenaceae</taxon>
        <taxon>Castellaniella</taxon>
    </lineage>
</organism>
<feature type="transmembrane region" description="Helical" evidence="1">
    <location>
        <begin position="49"/>
        <end position="68"/>
    </location>
</feature>
<name>A0A7W9WPI9_CASDE</name>
<dbReference type="Pfam" id="PF11804">
    <property type="entry name" value="DUF3325"/>
    <property type="match status" value="1"/>
</dbReference>
<dbReference type="InterPro" id="IPR021762">
    <property type="entry name" value="DUF3325"/>
</dbReference>
<feature type="transmembrane region" description="Helical" evidence="1">
    <location>
        <begin position="74"/>
        <end position="95"/>
    </location>
</feature>
<proteinExistence type="predicted"/>
<keyword evidence="1" id="KW-0812">Transmembrane</keyword>
<dbReference type="RefSeq" id="WP_151023763.1">
    <property type="nucleotide sequence ID" value="NZ_JACHIB010000018.1"/>
</dbReference>
<protein>
    <recommendedName>
        <fullName evidence="4">DUF3325 domain-containing protein</fullName>
    </recommendedName>
</protein>
<feature type="transmembrane region" description="Helical" evidence="1">
    <location>
        <begin position="6"/>
        <end position="28"/>
    </location>
</feature>
<reference evidence="2 3" key="1">
    <citation type="submission" date="2020-08" db="EMBL/GenBank/DDBJ databases">
        <title>Genomic Encyclopedia of Type Strains, Phase IV (KMG-IV): sequencing the most valuable type-strain genomes for metagenomic binning, comparative biology and taxonomic classification.</title>
        <authorList>
            <person name="Goeker M."/>
        </authorList>
    </citation>
    <scope>NUCLEOTIDE SEQUENCE [LARGE SCALE GENOMIC DNA]</scope>
    <source>
        <strain evidence="2 3">DSM 12141</strain>
    </source>
</reference>
<evidence type="ECO:0008006" key="4">
    <source>
        <dbReference type="Google" id="ProtNLM"/>
    </source>
</evidence>
<accession>A0A7W9WPI9</accession>